<dbReference type="Proteomes" id="UP000887116">
    <property type="component" value="Unassembled WGS sequence"/>
</dbReference>
<proteinExistence type="predicted"/>
<evidence type="ECO:0000313" key="1">
    <source>
        <dbReference type="EMBL" id="GFQ80495.1"/>
    </source>
</evidence>
<gene>
    <name evidence="1" type="ORF">TNCT_91981</name>
</gene>
<dbReference type="AlphaFoldDB" id="A0A8X6KMH0"/>
<dbReference type="EMBL" id="BMAO01032200">
    <property type="protein sequence ID" value="GFQ80495.1"/>
    <property type="molecule type" value="Genomic_DNA"/>
</dbReference>
<accession>A0A8X6KMH0</accession>
<organism evidence="1 2">
    <name type="scientific">Trichonephila clavata</name>
    <name type="common">Joro spider</name>
    <name type="synonym">Nephila clavata</name>
    <dbReference type="NCBI Taxonomy" id="2740835"/>
    <lineage>
        <taxon>Eukaryota</taxon>
        <taxon>Metazoa</taxon>
        <taxon>Ecdysozoa</taxon>
        <taxon>Arthropoda</taxon>
        <taxon>Chelicerata</taxon>
        <taxon>Arachnida</taxon>
        <taxon>Araneae</taxon>
        <taxon>Araneomorphae</taxon>
        <taxon>Entelegynae</taxon>
        <taxon>Araneoidea</taxon>
        <taxon>Nephilidae</taxon>
        <taxon>Trichonephila</taxon>
    </lineage>
</organism>
<comment type="caution">
    <text evidence="1">The sequence shown here is derived from an EMBL/GenBank/DDBJ whole genome shotgun (WGS) entry which is preliminary data.</text>
</comment>
<sequence>MGVLRNRQKDSEDSCRDFSALGRQKDTHLFFFADSRLFEEESMEGQKKKATAKNCGTISEGEKSDLIFFASFQ</sequence>
<name>A0A8X6KMH0_TRICU</name>
<protein>
    <submittedName>
        <fullName evidence="1">Uncharacterized protein</fullName>
    </submittedName>
</protein>
<keyword evidence="2" id="KW-1185">Reference proteome</keyword>
<evidence type="ECO:0000313" key="2">
    <source>
        <dbReference type="Proteomes" id="UP000887116"/>
    </source>
</evidence>
<reference evidence="1" key="1">
    <citation type="submission" date="2020-07" db="EMBL/GenBank/DDBJ databases">
        <title>Multicomponent nature underlies the extraordinary mechanical properties of spider dragline silk.</title>
        <authorList>
            <person name="Kono N."/>
            <person name="Nakamura H."/>
            <person name="Mori M."/>
            <person name="Yoshida Y."/>
            <person name="Ohtoshi R."/>
            <person name="Malay A.D."/>
            <person name="Moran D.A.P."/>
            <person name="Tomita M."/>
            <person name="Numata K."/>
            <person name="Arakawa K."/>
        </authorList>
    </citation>
    <scope>NUCLEOTIDE SEQUENCE</scope>
</reference>